<dbReference type="AlphaFoldDB" id="A0AAW3ZS66"/>
<keyword evidence="1" id="KW-0418">Kinase</keyword>
<dbReference type="Proteomes" id="UP000613768">
    <property type="component" value="Unassembled WGS sequence"/>
</dbReference>
<evidence type="ECO:0000313" key="2">
    <source>
        <dbReference type="Proteomes" id="UP000613768"/>
    </source>
</evidence>
<protein>
    <submittedName>
        <fullName evidence="1">Shikimate kinase</fullName>
    </submittedName>
</protein>
<dbReference type="PANTHER" id="PTHR37816">
    <property type="entry name" value="YALI0E33011P"/>
    <property type="match status" value="1"/>
</dbReference>
<accession>A0AAW3ZS66</accession>
<keyword evidence="1" id="KW-0808">Transferase</keyword>
<dbReference type="EMBL" id="JACYTR010000071">
    <property type="protein sequence ID" value="MBD8527904.1"/>
    <property type="molecule type" value="Genomic_DNA"/>
</dbReference>
<dbReference type="InterPro" id="IPR027417">
    <property type="entry name" value="P-loop_NTPase"/>
</dbReference>
<dbReference type="GO" id="GO:0016301">
    <property type="term" value="F:kinase activity"/>
    <property type="evidence" value="ECO:0007669"/>
    <property type="project" value="UniProtKB-KW"/>
</dbReference>
<dbReference type="PANTHER" id="PTHR37816:SF1">
    <property type="entry name" value="TOXIN"/>
    <property type="match status" value="1"/>
</dbReference>
<proteinExistence type="predicted"/>
<dbReference type="Gene3D" id="3.40.50.300">
    <property type="entry name" value="P-loop containing nucleotide triphosphate hydrolases"/>
    <property type="match status" value="1"/>
</dbReference>
<keyword evidence="2" id="KW-1185">Reference proteome</keyword>
<gene>
    <name evidence="1" type="ORF">IFO71_19325</name>
</gene>
<organism evidence="1 2">
    <name type="scientific">Pseudomarimonas arenosa</name>
    <dbReference type="NCBI Taxonomy" id="2774145"/>
    <lineage>
        <taxon>Bacteria</taxon>
        <taxon>Pseudomonadati</taxon>
        <taxon>Pseudomonadota</taxon>
        <taxon>Gammaproteobacteria</taxon>
        <taxon>Lysobacterales</taxon>
        <taxon>Lysobacteraceae</taxon>
        <taxon>Pseudomarimonas</taxon>
    </lineage>
</organism>
<dbReference type="SUPFAM" id="SSF52540">
    <property type="entry name" value="P-loop containing nucleoside triphosphate hydrolases"/>
    <property type="match status" value="1"/>
</dbReference>
<dbReference type="RefSeq" id="WP_192031325.1">
    <property type="nucleotide sequence ID" value="NZ_JACYTR010000071.1"/>
</dbReference>
<evidence type="ECO:0000313" key="1">
    <source>
        <dbReference type="EMBL" id="MBD8527904.1"/>
    </source>
</evidence>
<dbReference type="InterPro" id="IPR052922">
    <property type="entry name" value="Cytidylate_Kinase-2"/>
</dbReference>
<name>A0AAW3ZS66_9GAMM</name>
<comment type="caution">
    <text evidence="1">The sequence shown here is derived from an EMBL/GenBank/DDBJ whole genome shotgun (WGS) entry which is preliminary data.</text>
</comment>
<sequence length="169" mass="19055">MSAEAAAQRILLLGNSGAGKSTLALRVVAKYGLGHLDLDRLVWEPGKIAVPRPEDAIATDLQRFIEQHCGWVIEGCYAEWIGAALPHCSALWFLNPGLESCLSHNLQRPWEPHKYPSLEAQNRMLSTLQDWVRGYYTRADAWSLAAHRRLYDAYDGPKHEFLRVVDYPG</sequence>
<reference evidence="1 2" key="1">
    <citation type="submission" date="2020-09" db="EMBL/GenBank/DDBJ databases">
        <title>Pseudoxanthomonas sp. CAU 1598 isolated from sand of Yaerae Beach.</title>
        <authorList>
            <person name="Kim W."/>
        </authorList>
    </citation>
    <scope>NUCLEOTIDE SEQUENCE [LARGE SCALE GENOMIC DNA]</scope>
    <source>
        <strain evidence="1 2">CAU 1598</strain>
    </source>
</reference>